<dbReference type="InParanoid" id="A0A5J5EFU2"/>
<reference evidence="2 3" key="1">
    <citation type="submission" date="2019-09" db="EMBL/GenBank/DDBJ databases">
        <title>Draft genome of the ectomycorrhizal ascomycete Sphaerosporella brunnea.</title>
        <authorList>
            <consortium name="DOE Joint Genome Institute"/>
            <person name="Benucci G.M."/>
            <person name="Marozzi G."/>
            <person name="Antonielli L."/>
            <person name="Sanchez S."/>
            <person name="Marco P."/>
            <person name="Wang X."/>
            <person name="Falini L.B."/>
            <person name="Barry K."/>
            <person name="Haridas S."/>
            <person name="Lipzen A."/>
            <person name="Labutti K."/>
            <person name="Grigoriev I.V."/>
            <person name="Murat C."/>
            <person name="Martin F."/>
            <person name="Albertini E."/>
            <person name="Donnini D."/>
            <person name="Bonito G."/>
        </authorList>
    </citation>
    <scope>NUCLEOTIDE SEQUENCE [LARGE SCALE GENOMIC DNA]</scope>
    <source>
        <strain evidence="2 3">Sb_GMNB300</strain>
    </source>
</reference>
<dbReference type="EMBL" id="VXIS01000386">
    <property type="protein sequence ID" value="KAA8893947.1"/>
    <property type="molecule type" value="Genomic_DNA"/>
</dbReference>
<name>A0A5J5EFU2_9PEZI</name>
<feature type="region of interest" description="Disordered" evidence="1">
    <location>
        <begin position="126"/>
        <end position="166"/>
    </location>
</feature>
<comment type="caution">
    <text evidence="2">The sequence shown here is derived from an EMBL/GenBank/DDBJ whole genome shotgun (WGS) entry which is preliminary data.</text>
</comment>
<evidence type="ECO:0000313" key="2">
    <source>
        <dbReference type="EMBL" id="KAA8893947.1"/>
    </source>
</evidence>
<evidence type="ECO:0000256" key="1">
    <source>
        <dbReference type="SAM" id="MobiDB-lite"/>
    </source>
</evidence>
<dbReference type="Proteomes" id="UP000326924">
    <property type="component" value="Unassembled WGS sequence"/>
</dbReference>
<protein>
    <submittedName>
        <fullName evidence="2">Uncharacterized protein</fullName>
    </submittedName>
</protein>
<gene>
    <name evidence="2" type="ORF">FN846DRAFT_895527</name>
</gene>
<accession>A0A5J5EFU2</accession>
<sequence length="166" mass="18033">MPAPRAQNTTTAPPGSPIAKISAASVVPVWSILPMNFLLRTEPSAAQGYQASNDIDQRTPVTQQGELMVSRALYPGALHHQSLSGEDAERYAERLHDAIKEAASTFPRRTQRKPGQRNLHDIVKKRGMTGAELAEKSTKKNKPLSKLAPRWSNGNCNRESQGGPAA</sequence>
<organism evidence="2 3">
    <name type="scientific">Sphaerosporella brunnea</name>
    <dbReference type="NCBI Taxonomy" id="1250544"/>
    <lineage>
        <taxon>Eukaryota</taxon>
        <taxon>Fungi</taxon>
        <taxon>Dikarya</taxon>
        <taxon>Ascomycota</taxon>
        <taxon>Pezizomycotina</taxon>
        <taxon>Pezizomycetes</taxon>
        <taxon>Pezizales</taxon>
        <taxon>Pyronemataceae</taxon>
        <taxon>Sphaerosporella</taxon>
    </lineage>
</organism>
<dbReference type="AlphaFoldDB" id="A0A5J5EFU2"/>
<proteinExistence type="predicted"/>
<keyword evidence="3" id="KW-1185">Reference proteome</keyword>
<evidence type="ECO:0000313" key="3">
    <source>
        <dbReference type="Proteomes" id="UP000326924"/>
    </source>
</evidence>